<protein>
    <submittedName>
        <fullName evidence="1">Uncharacterized protein</fullName>
    </submittedName>
</protein>
<dbReference type="EMBL" id="LAZR01056549">
    <property type="protein sequence ID" value="KKK73948.1"/>
    <property type="molecule type" value="Genomic_DNA"/>
</dbReference>
<sequence>LNYSTTAHLSIKKVNKKIKSTHPEFIDKSIRRINKMLKSSGFILEHPARRDTTYALSPEGRRCCLILRDEEDEVIS</sequence>
<feature type="non-terminal residue" evidence="1">
    <location>
        <position position="1"/>
    </location>
</feature>
<proteinExistence type="predicted"/>
<evidence type="ECO:0000313" key="1">
    <source>
        <dbReference type="EMBL" id="KKK73948.1"/>
    </source>
</evidence>
<dbReference type="AlphaFoldDB" id="A0A0F8XY76"/>
<reference evidence="1" key="1">
    <citation type="journal article" date="2015" name="Nature">
        <title>Complex archaea that bridge the gap between prokaryotes and eukaryotes.</title>
        <authorList>
            <person name="Spang A."/>
            <person name="Saw J.H."/>
            <person name="Jorgensen S.L."/>
            <person name="Zaremba-Niedzwiedzka K."/>
            <person name="Martijn J."/>
            <person name="Lind A.E."/>
            <person name="van Eijk R."/>
            <person name="Schleper C."/>
            <person name="Guy L."/>
            <person name="Ettema T.J."/>
        </authorList>
    </citation>
    <scope>NUCLEOTIDE SEQUENCE</scope>
</reference>
<gene>
    <name evidence="1" type="ORF">LCGC14_2888710</name>
</gene>
<accession>A0A0F8XY76</accession>
<organism evidence="1">
    <name type="scientific">marine sediment metagenome</name>
    <dbReference type="NCBI Taxonomy" id="412755"/>
    <lineage>
        <taxon>unclassified sequences</taxon>
        <taxon>metagenomes</taxon>
        <taxon>ecological metagenomes</taxon>
    </lineage>
</organism>
<name>A0A0F8XY76_9ZZZZ</name>
<comment type="caution">
    <text evidence="1">The sequence shown here is derived from an EMBL/GenBank/DDBJ whole genome shotgun (WGS) entry which is preliminary data.</text>
</comment>